<feature type="transmembrane region" description="Helical" evidence="1">
    <location>
        <begin position="47"/>
        <end position="66"/>
    </location>
</feature>
<feature type="transmembrane region" description="Helical" evidence="1">
    <location>
        <begin position="114"/>
        <end position="136"/>
    </location>
</feature>
<dbReference type="RefSeq" id="WP_072872832.1">
    <property type="nucleotide sequence ID" value="NZ_FRAF01000002.1"/>
</dbReference>
<dbReference type="STRING" id="1830138.SAMN05443507_10270"/>
<organism evidence="2 3">
    <name type="scientific">Alicyclobacillus tolerans</name>
    <dbReference type="NCBI Taxonomy" id="90970"/>
    <lineage>
        <taxon>Bacteria</taxon>
        <taxon>Bacillati</taxon>
        <taxon>Bacillota</taxon>
        <taxon>Bacilli</taxon>
        <taxon>Bacillales</taxon>
        <taxon>Alicyclobacillaceae</taxon>
        <taxon>Alicyclobacillus</taxon>
    </lineage>
</organism>
<keyword evidence="1" id="KW-1133">Transmembrane helix</keyword>
<dbReference type="InterPro" id="IPR018729">
    <property type="entry name" value="DUF2269_transmembrane"/>
</dbReference>
<sequence length="140" mass="15924">MPAIFMPVLVVHLIAVCSKLTIFFAIPRLRSVAGVTRFIQRYRPFETTANILLWITGGLLVLFSSLKMLEQAWMIISLLLYLLVFVAIRYGLFRELQKISDSRKILAEAELKRLRVSNWCIGILAVALLAIIAYLMSVQP</sequence>
<keyword evidence="1" id="KW-0472">Membrane</keyword>
<feature type="transmembrane region" description="Helical" evidence="1">
    <location>
        <begin position="72"/>
        <end position="93"/>
    </location>
</feature>
<accession>A0A1M6L0Z9</accession>
<evidence type="ECO:0000313" key="2">
    <source>
        <dbReference type="EMBL" id="SHJ64900.1"/>
    </source>
</evidence>
<gene>
    <name evidence="2" type="ORF">SAMN05443507_10270</name>
</gene>
<feature type="transmembrane region" description="Helical" evidence="1">
    <location>
        <begin position="6"/>
        <end position="26"/>
    </location>
</feature>
<dbReference type="AlphaFoldDB" id="A0A1M6L0Z9"/>
<evidence type="ECO:0000256" key="1">
    <source>
        <dbReference type="SAM" id="Phobius"/>
    </source>
</evidence>
<name>A0A1M6L0Z9_9BACL</name>
<dbReference type="Pfam" id="PF10027">
    <property type="entry name" value="DUF2269"/>
    <property type="match status" value="1"/>
</dbReference>
<dbReference type="EMBL" id="FRAF01000002">
    <property type="protein sequence ID" value="SHJ64900.1"/>
    <property type="molecule type" value="Genomic_DNA"/>
</dbReference>
<dbReference type="OrthoDB" id="2680319at2"/>
<keyword evidence="1" id="KW-0812">Transmembrane</keyword>
<reference evidence="3" key="1">
    <citation type="submission" date="2016-11" db="EMBL/GenBank/DDBJ databases">
        <authorList>
            <person name="Varghese N."/>
            <person name="Submissions S."/>
        </authorList>
    </citation>
    <scope>NUCLEOTIDE SEQUENCE [LARGE SCALE GENOMIC DNA]</scope>
    <source>
        <strain evidence="3">USBA-503</strain>
    </source>
</reference>
<proteinExistence type="predicted"/>
<protein>
    <submittedName>
        <fullName evidence="2">Predicted integral membrane protein</fullName>
    </submittedName>
</protein>
<keyword evidence="3" id="KW-1185">Reference proteome</keyword>
<dbReference type="Proteomes" id="UP000184016">
    <property type="component" value="Unassembled WGS sequence"/>
</dbReference>
<evidence type="ECO:0000313" key="3">
    <source>
        <dbReference type="Proteomes" id="UP000184016"/>
    </source>
</evidence>